<dbReference type="Proteomes" id="UP000540952">
    <property type="component" value="Unassembled WGS sequence"/>
</dbReference>
<dbReference type="Pfam" id="PF13639">
    <property type="entry name" value="zf-RING_2"/>
    <property type="match status" value="1"/>
</dbReference>
<dbReference type="EMBL" id="VZRD01000609">
    <property type="protein sequence ID" value="NWR39163.1"/>
    <property type="molecule type" value="Genomic_DNA"/>
</dbReference>
<organism evidence="7 8">
    <name type="scientific">Tachuris rubrigastra</name>
    <dbReference type="NCBI Taxonomy" id="495162"/>
    <lineage>
        <taxon>Eukaryota</taxon>
        <taxon>Metazoa</taxon>
        <taxon>Chordata</taxon>
        <taxon>Craniata</taxon>
        <taxon>Vertebrata</taxon>
        <taxon>Euteleostomi</taxon>
        <taxon>Archelosauria</taxon>
        <taxon>Archosauria</taxon>
        <taxon>Dinosauria</taxon>
        <taxon>Saurischia</taxon>
        <taxon>Theropoda</taxon>
        <taxon>Coelurosauria</taxon>
        <taxon>Aves</taxon>
        <taxon>Neognathae</taxon>
        <taxon>Neoaves</taxon>
        <taxon>Telluraves</taxon>
        <taxon>Australaves</taxon>
        <taxon>Passeriformes</taxon>
        <taxon>Tyrannidae</taxon>
        <taxon>Tachuris</taxon>
    </lineage>
</organism>
<dbReference type="InterPro" id="IPR013083">
    <property type="entry name" value="Znf_RING/FYVE/PHD"/>
</dbReference>
<proteinExistence type="predicted"/>
<evidence type="ECO:0000313" key="7">
    <source>
        <dbReference type="EMBL" id="NWR39163.1"/>
    </source>
</evidence>
<dbReference type="SMART" id="SM00184">
    <property type="entry name" value="RING"/>
    <property type="match status" value="2"/>
</dbReference>
<dbReference type="AlphaFoldDB" id="A0A7K4WXA0"/>
<evidence type="ECO:0000259" key="5">
    <source>
        <dbReference type="PROSITE" id="PS50089"/>
    </source>
</evidence>
<dbReference type="PROSITE" id="PS01359">
    <property type="entry name" value="ZF_PHD_1"/>
    <property type="match status" value="1"/>
</dbReference>
<evidence type="ECO:0000256" key="3">
    <source>
        <dbReference type="ARBA" id="ARBA00022833"/>
    </source>
</evidence>
<feature type="domain" description="RING-type" evidence="5">
    <location>
        <begin position="65"/>
        <end position="114"/>
    </location>
</feature>
<dbReference type="Gene3D" id="3.30.40.10">
    <property type="entry name" value="Zinc/RING finger domain, C3HC4 (zinc finger)"/>
    <property type="match status" value="2"/>
</dbReference>
<evidence type="ECO:0000256" key="4">
    <source>
        <dbReference type="PROSITE-ProRule" id="PRU00175"/>
    </source>
</evidence>
<dbReference type="InterPro" id="IPR019786">
    <property type="entry name" value="Zinc_finger_PHD-type_CS"/>
</dbReference>
<comment type="caution">
    <text evidence="7">The sequence shown here is derived from an EMBL/GenBank/DDBJ whole genome shotgun (WGS) entry which is preliminary data.</text>
</comment>
<dbReference type="InterPro" id="IPR034732">
    <property type="entry name" value="EPHD"/>
</dbReference>
<dbReference type="PROSITE" id="PS51805">
    <property type="entry name" value="EPHD"/>
    <property type="match status" value="1"/>
</dbReference>
<gene>
    <name evidence="7" type="primary">G2e3_2</name>
    <name evidence="7" type="ORF">TACRUB_R14314</name>
</gene>
<keyword evidence="8" id="KW-1185">Reference proteome</keyword>
<dbReference type="GO" id="GO:0016874">
    <property type="term" value="F:ligase activity"/>
    <property type="evidence" value="ECO:0007669"/>
    <property type="project" value="UniProtKB-KW"/>
</dbReference>
<dbReference type="InterPro" id="IPR001965">
    <property type="entry name" value="Znf_PHD"/>
</dbReference>
<reference evidence="7 8" key="1">
    <citation type="submission" date="2019-09" db="EMBL/GenBank/DDBJ databases">
        <title>Bird 10,000 Genomes (B10K) Project - Family phase.</title>
        <authorList>
            <person name="Zhang G."/>
        </authorList>
    </citation>
    <scope>NUCLEOTIDE SEQUENCE [LARGE SCALE GENOMIC DNA]</scope>
    <source>
        <strain evidence="7">B10K-CU-031-13</strain>
        <tissue evidence="7">Muscle</tissue>
    </source>
</reference>
<dbReference type="InterPro" id="IPR001841">
    <property type="entry name" value="Znf_RING"/>
</dbReference>
<protein>
    <submittedName>
        <fullName evidence="7">G2E3 ligase</fullName>
    </submittedName>
</protein>
<evidence type="ECO:0000313" key="8">
    <source>
        <dbReference type="Proteomes" id="UP000540952"/>
    </source>
</evidence>
<keyword evidence="7" id="KW-0436">Ligase</keyword>
<dbReference type="Pfam" id="PF13771">
    <property type="entry name" value="zf-HC5HC2H"/>
    <property type="match status" value="1"/>
</dbReference>
<dbReference type="SUPFAM" id="SSF57850">
    <property type="entry name" value="RING/U-box"/>
    <property type="match status" value="1"/>
</dbReference>
<keyword evidence="1" id="KW-0479">Metal-binding</keyword>
<dbReference type="SMART" id="SM00249">
    <property type="entry name" value="PHD"/>
    <property type="match status" value="2"/>
</dbReference>
<evidence type="ECO:0000259" key="6">
    <source>
        <dbReference type="PROSITE" id="PS51805"/>
    </source>
</evidence>
<dbReference type="PROSITE" id="PS50089">
    <property type="entry name" value="ZF_RING_2"/>
    <property type="match status" value="1"/>
</dbReference>
<feature type="non-terminal residue" evidence="7">
    <location>
        <position position="133"/>
    </location>
</feature>
<dbReference type="PANTHER" id="PTHR12420">
    <property type="entry name" value="PHD FINGER PROTEIN"/>
    <property type="match status" value="1"/>
</dbReference>
<keyword evidence="3" id="KW-0862">Zinc</keyword>
<dbReference type="GO" id="GO:0008270">
    <property type="term" value="F:zinc ion binding"/>
    <property type="evidence" value="ECO:0007669"/>
    <property type="project" value="UniProtKB-KW"/>
</dbReference>
<feature type="non-terminal residue" evidence="7">
    <location>
        <position position="1"/>
    </location>
</feature>
<name>A0A7K4WXA0_9TYRA</name>
<feature type="domain" description="PHD-type" evidence="6">
    <location>
        <begin position="1"/>
        <end position="50"/>
    </location>
</feature>
<sequence length="133" mass="14939">QNCCICGQNGATIACCETDCDLSFHLPCARQGHCVTQFITPFRSFCPTHSPVQTVEATPEPGTKCLICMEPVEDRKTFNTMVCPACKNAWFHRDCIQQQALHAGFEIIQCPLCRNSDTFVMDLFTMGIRIPFR</sequence>
<evidence type="ECO:0000256" key="1">
    <source>
        <dbReference type="ARBA" id="ARBA00022723"/>
    </source>
</evidence>
<dbReference type="InterPro" id="IPR051188">
    <property type="entry name" value="PHD-type_Zinc_Finger"/>
</dbReference>
<dbReference type="PANTHER" id="PTHR12420:SF47">
    <property type="entry name" value="PHD FINGER PROTEIN 7"/>
    <property type="match status" value="1"/>
</dbReference>
<dbReference type="GO" id="GO:0005634">
    <property type="term" value="C:nucleus"/>
    <property type="evidence" value="ECO:0007669"/>
    <property type="project" value="TreeGrafter"/>
</dbReference>
<accession>A0A7K4WXA0</accession>
<keyword evidence="2 4" id="KW-0863">Zinc-finger</keyword>
<evidence type="ECO:0000256" key="2">
    <source>
        <dbReference type="ARBA" id="ARBA00022771"/>
    </source>
</evidence>